<gene>
    <name evidence="2" type="ORF">GA0070216_11584</name>
</gene>
<reference evidence="3" key="1">
    <citation type="submission" date="2016-06" db="EMBL/GenBank/DDBJ databases">
        <authorList>
            <person name="Varghese N."/>
            <person name="Submissions Spin"/>
        </authorList>
    </citation>
    <scope>NUCLEOTIDE SEQUENCE [LARGE SCALE GENOMIC DNA]</scope>
    <source>
        <strain evidence="3">DSM 44100</strain>
    </source>
</reference>
<evidence type="ECO:0008006" key="4">
    <source>
        <dbReference type="Google" id="ProtNLM"/>
    </source>
</evidence>
<keyword evidence="3" id="KW-1185">Reference proteome</keyword>
<dbReference type="EMBL" id="FMCU01000015">
    <property type="protein sequence ID" value="SCF42531.1"/>
    <property type="molecule type" value="Genomic_DNA"/>
</dbReference>
<feature type="region of interest" description="Disordered" evidence="1">
    <location>
        <begin position="265"/>
        <end position="292"/>
    </location>
</feature>
<sequence>MSVSDATDWPTSALDAAATAFAALTCEPAPLVLDCAAFGADTGLPQRVMPLPALRDWLLRHPRAYTARDEVWRELIRRARLDGPHWVVAAAGMAMPALQQYAARLCQGYYGDPADVDAEILTGFLTALRDRVDLTKPAPYAGLCRAAWRAGRDLRLQQQEYLPVEDIEHVAAGPRTPRVPYGHPDLLVRRAVSLGILDPEDEQAYIDVRLGRRAIEPIAATNGVSVDALRMRLSRIDSRIAEALADGLLTGVASPETVAELRRQAEQRGQRRAGRAAAARRETSQVAAAAAA</sequence>
<dbReference type="Proteomes" id="UP000198797">
    <property type="component" value="Unassembled WGS sequence"/>
</dbReference>
<accession>A0A1C5ABS8</accession>
<evidence type="ECO:0000256" key="1">
    <source>
        <dbReference type="SAM" id="MobiDB-lite"/>
    </source>
</evidence>
<name>A0A1C5ABS8_9ACTN</name>
<evidence type="ECO:0000313" key="3">
    <source>
        <dbReference type="Proteomes" id="UP000198797"/>
    </source>
</evidence>
<dbReference type="AlphaFoldDB" id="A0A1C5ABS8"/>
<dbReference type="STRING" id="121616.GA0070216_11584"/>
<protein>
    <recommendedName>
        <fullName evidence="4">DNA-directed RNA polymerase specialized sigma subunit, sigma24 family</fullName>
    </recommendedName>
</protein>
<proteinExistence type="predicted"/>
<dbReference type="RefSeq" id="WP_091250956.1">
    <property type="nucleotide sequence ID" value="NZ_FMCU01000015.1"/>
</dbReference>
<dbReference type="OrthoDB" id="4164470at2"/>
<organism evidence="2 3">
    <name type="scientific">Micromonospora matsumotoense</name>
    <dbReference type="NCBI Taxonomy" id="121616"/>
    <lineage>
        <taxon>Bacteria</taxon>
        <taxon>Bacillati</taxon>
        <taxon>Actinomycetota</taxon>
        <taxon>Actinomycetes</taxon>
        <taxon>Micromonosporales</taxon>
        <taxon>Micromonosporaceae</taxon>
        <taxon>Micromonospora</taxon>
    </lineage>
</organism>
<evidence type="ECO:0000313" key="2">
    <source>
        <dbReference type="EMBL" id="SCF42531.1"/>
    </source>
</evidence>